<keyword evidence="5" id="KW-0274">FAD</keyword>
<comment type="cofactor">
    <cofactor evidence="5">
        <name>FAD</name>
        <dbReference type="ChEBI" id="CHEBI:57692"/>
    </cofactor>
</comment>
<evidence type="ECO:0000313" key="8">
    <source>
        <dbReference type="Proteomes" id="UP000001514"/>
    </source>
</evidence>
<evidence type="ECO:0000256" key="2">
    <source>
        <dbReference type="ARBA" id="ARBA00012695"/>
    </source>
</evidence>
<dbReference type="OrthoDB" id="5464at2759"/>
<dbReference type="SUPFAM" id="SSF51730">
    <property type="entry name" value="FAD-linked oxidoreductase"/>
    <property type="match status" value="1"/>
</dbReference>
<accession>D8T5D6</accession>
<dbReference type="Pfam" id="PF01619">
    <property type="entry name" value="Pro_dh"/>
    <property type="match status" value="1"/>
</dbReference>
<dbReference type="KEGG" id="smo:SELMODRAFT_236139"/>
<gene>
    <name evidence="7" type="ORF">SELMODRAFT_236139</name>
</gene>
<evidence type="ECO:0000256" key="1">
    <source>
        <dbReference type="ARBA" id="ARBA00005869"/>
    </source>
</evidence>
<reference evidence="7 8" key="1">
    <citation type="journal article" date="2011" name="Science">
        <title>The Selaginella genome identifies genetic changes associated with the evolution of vascular plants.</title>
        <authorList>
            <person name="Banks J.A."/>
            <person name="Nishiyama T."/>
            <person name="Hasebe M."/>
            <person name="Bowman J.L."/>
            <person name="Gribskov M."/>
            <person name="dePamphilis C."/>
            <person name="Albert V.A."/>
            <person name="Aono N."/>
            <person name="Aoyama T."/>
            <person name="Ambrose B.A."/>
            <person name="Ashton N.W."/>
            <person name="Axtell M.J."/>
            <person name="Barker E."/>
            <person name="Barker M.S."/>
            <person name="Bennetzen J.L."/>
            <person name="Bonawitz N.D."/>
            <person name="Chapple C."/>
            <person name="Cheng C."/>
            <person name="Correa L.G."/>
            <person name="Dacre M."/>
            <person name="DeBarry J."/>
            <person name="Dreyer I."/>
            <person name="Elias M."/>
            <person name="Engstrom E.M."/>
            <person name="Estelle M."/>
            <person name="Feng L."/>
            <person name="Finet C."/>
            <person name="Floyd S.K."/>
            <person name="Frommer W.B."/>
            <person name="Fujita T."/>
            <person name="Gramzow L."/>
            <person name="Gutensohn M."/>
            <person name="Harholt J."/>
            <person name="Hattori M."/>
            <person name="Heyl A."/>
            <person name="Hirai T."/>
            <person name="Hiwatashi Y."/>
            <person name="Ishikawa M."/>
            <person name="Iwata M."/>
            <person name="Karol K.G."/>
            <person name="Koehler B."/>
            <person name="Kolukisaoglu U."/>
            <person name="Kubo M."/>
            <person name="Kurata T."/>
            <person name="Lalonde S."/>
            <person name="Li K."/>
            <person name="Li Y."/>
            <person name="Litt A."/>
            <person name="Lyons E."/>
            <person name="Manning G."/>
            <person name="Maruyama T."/>
            <person name="Michael T.P."/>
            <person name="Mikami K."/>
            <person name="Miyazaki S."/>
            <person name="Morinaga S."/>
            <person name="Murata T."/>
            <person name="Mueller-Roeber B."/>
            <person name="Nelson D.R."/>
            <person name="Obara M."/>
            <person name="Oguri Y."/>
            <person name="Olmstead R.G."/>
            <person name="Onodera N."/>
            <person name="Petersen B.L."/>
            <person name="Pils B."/>
            <person name="Prigge M."/>
            <person name="Rensing S.A."/>
            <person name="Riano-Pachon D.M."/>
            <person name="Roberts A.W."/>
            <person name="Sato Y."/>
            <person name="Scheller H.V."/>
            <person name="Schulz B."/>
            <person name="Schulz C."/>
            <person name="Shakirov E.V."/>
            <person name="Shibagaki N."/>
            <person name="Shinohara N."/>
            <person name="Shippen D.E."/>
            <person name="Soerensen I."/>
            <person name="Sotooka R."/>
            <person name="Sugimoto N."/>
            <person name="Sugita M."/>
            <person name="Sumikawa N."/>
            <person name="Tanurdzic M."/>
            <person name="Theissen G."/>
            <person name="Ulvskov P."/>
            <person name="Wakazuki S."/>
            <person name="Weng J.K."/>
            <person name="Willats W.W."/>
            <person name="Wipf D."/>
            <person name="Wolf P.G."/>
            <person name="Yang L."/>
            <person name="Zimmer A.D."/>
            <person name="Zhu Q."/>
            <person name="Mitros T."/>
            <person name="Hellsten U."/>
            <person name="Loque D."/>
            <person name="Otillar R."/>
            <person name="Salamov A."/>
            <person name="Schmutz J."/>
            <person name="Shapiro H."/>
            <person name="Lindquist E."/>
            <person name="Lucas S."/>
            <person name="Rokhsar D."/>
            <person name="Grigoriev I.V."/>
        </authorList>
    </citation>
    <scope>NUCLEOTIDE SEQUENCE [LARGE SCALE GENOMIC DNA]</scope>
</reference>
<protein>
    <recommendedName>
        <fullName evidence="2 5">Proline dehydrogenase</fullName>
        <ecNumber evidence="2 5">1.5.5.2</ecNumber>
    </recommendedName>
</protein>
<dbReference type="PANTHER" id="PTHR13914">
    <property type="entry name" value="PROLINE OXIDASE"/>
    <property type="match status" value="1"/>
</dbReference>
<evidence type="ECO:0000256" key="5">
    <source>
        <dbReference type="RuleBase" id="RU364054"/>
    </source>
</evidence>
<evidence type="ECO:0000256" key="4">
    <source>
        <dbReference type="ARBA" id="ARBA00023062"/>
    </source>
</evidence>
<comment type="similarity">
    <text evidence="1 5">Belongs to the proline oxidase family.</text>
</comment>
<dbReference type="InterPro" id="IPR002872">
    <property type="entry name" value="Proline_DH_dom"/>
</dbReference>
<evidence type="ECO:0000259" key="6">
    <source>
        <dbReference type="Pfam" id="PF01619"/>
    </source>
</evidence>
<proteinExistence type="inferred from homology"/>
<dbReference type="GO" id="GO:0005739">
    <property type="term" value="C:mitochondrion"/>
    <property type="evidence" value="ECO:0000318"/>
    <property type="project" value="GO_Central"/>
</dbReference>
<dbReference type="Gramene" id="EFJ08062">
    <property type="protein sequence ID" value="EFJ08062"/>
    <property type="gene ID" value="SELMODRAFT_236139"/>
</dbReference>
<dbReference type="GO" id="GO:0071949">
    <property type="term" value="F:FAD binding"/>
    <property type="evidence" value="ECO:0000318"/>
    <property type="project" value="GO_Central"/>
</dbReference>
<dbReference type="PANTHER" id="PTHR13914:SF0">
    <property type="entry name" value="PROLINE DEHYDROGENASE 1, MITOCHONDRIAL"/>
    <property type="match status" value="1"/>
</dbReference>
<dbReference type="STRING" id="88036.D8T5D6"/>
<evidence type="ECO:0000313" key="7">
    <source>
        <dbReference type="EMBL" id="EFJ08062.1"/>
    </source>
</evidence>
<dbReference type="EC" id="1.5.5.2" evidence="2 5"/>
<dbReference type="HOGENOM" id="CLU_018202_3_0_1"/>
<feature type="domain" description="Proline dehydrogenase" evidence="6">
    <location>
        <begin position="66"/>
        <end position="399"/>
    </location>
</feature>
<dbReference type="GO" id="GO:0004657">
    <property type="term" value="F:proline dehydrogenase activity"/>
    <property type="evidence" value="ECO:0000318"/>
    <property type="project" value="GO_Central"/>
</dbReference>
<dbReference type="Proteomes" id="UP000001514">
    <property type="component" value="Unassembled WGS sequence"/>
</dbReference>
<dbReference type="EMBL" id="GL377677">
    <property type="protein sequence ID" value="EFJ08062.1"/>
    <property type="molecule type" value="Genomic_DNA"/>
</dbReference>
<sequence length="424" mass="47222">MSSGELLKTLLNLQVMACGPLVDVGIKVLKSPVANHRFLKKPIEWCVKRTIYSHFCAGENAAEASRTLQKLWELRLRGVLDSGLEDAADNASCDENLQQLLATIRETIALPHGSVSYACVKITAIAPLSLLEKMSLLLRWQHRNPEVELPWKQQDGLPLFAPESPTYHAQTEPEPLTREEESNLVLALERLSKLCECCELQGLPLLVDAEYTSVQPAIDYITYTAAVKFNRGSQPLVHGTIQAYLKDSLSRLEMVVHETTKRGIPFGVKLVRGAYLSRETALAKVLGVPSPIHASIQDTHRCYDRCAAFMLEQASRGHGSIVLATHNFESGKAAAHKSEELGMRRGDLRVHFAQLKGMADGLSLSLVQAGFQVSKYLPFGPVPRVIQYLIRRAEENRGLLGNSRDDRRWISKELAARWFGLPRN</sequence>
<dbReference type="InParanoid" id="D8T5D6"/>
<dbReference type="eggNOG" id="KOG0186">
    <property type="taxonomic scope" value="Eukaryota"/>
</dbReference>
<dbReference type="FunCoup" id="D8T5D6">
    <property type="interactions" value="1368"/>
</dbReference>
<keyword evidence="4 5" id="KW-0642">Proline metabolism</keyword>
<dbReference type="AlphaFoldDB" id="D8T5D6"/>
<dbReference type="InterPro" id="IPR015659">
    <property type="entry name" value="Proline_oxidase"/>
</dbReference>
<dbReference type="GO" id="GO:0010133">
    <property type="term" value="P:L-proline catabolic process to L-glutamate"/>
    <property type="evidence" value="ECO:0000318"/>
    <property type="project" value="GO_Central"/>
</dbReference>
<keyword evidence="3 5" id="KW-0560">Oxidoreductase</keyword>
<dbReference type="Gene3D" id="3.20.20.220">
    <property type="match status" value="1"/>
</dbReference>
<comment type="function">
    <text evidence="5">Converts proline to delta-1-pyrroline-5-carboxylate.</text>
</comment>
<dbReference type="OMA" id="QFCAGEK"/>
<comment type="catalytic activity">
    <reaction evidence="5">
        <text>L-proline + a quinone = (S)-1-pyrroline-5-carboxylate + a quinol + H(+)</text>
        <dbReference type="Rhea" id="RHEA:23784"/>
        <dbReference type="ChEBI" id="CHEBI:15378"/>
        <dbReference type="ChEBI" id="CHEBI:17388"/>
        <dbReference type="ChEBI" id="CHEBI:24646"/>
        <dbReference type="ChEBI" id="CHEBI:60039"/>
        <dbReference type="ChEBI" id="CHEBI:132124"/>
        <dbReference type="EC" id="1.5.5.2"/>
    </reaction>
</comment>
<dbReference type="InterPro" id="IPR029041">
    <property type="entry name" value="FAD-linked_oxidoreductase-like"/>
</dbReference>
<name>D8T5D6_SELML</name>
<keyword evidence="5" id="KW-0285">Flavoprotein</keyword>
<organism evidence="8">
    <name type="scientific">Selaginella moellendorffii</name>
    <name type="common">Spikemoss</name>
    <dbReference type="NCBI Taxonomy" id="88036"/>
    <lineage>
        <taxon>Eukaryota</taxon>
        <taxon>Viridiplantae</taxon>
        <taxon>Streptophyta</taxon>
        <taxon>Embryophyta</taxon>
        <taxon>Tracheophyta</taxon>
        <taxon>Lycopodiopsida</taxon>
        <taxon>Selaginellales</taxon>
        <taxon>Selaginellaceae</taxon>
        <taxon>Selaginella</taxon>
    </lineage>
</organism>
<evidence type="ECO:0000256" key="3">
    <source>
        <dbReference type="ARBA" id="ARBA00023002"/>
    </source>
</evidence>
<keyword evidence="8" id="KW-1185">Reference proteome</keyword>